<gene>
    <name evidence="1" type="ORF">JZ751_024524</name>
</gene>
<dbReference type="AlphaFoldDB" id="A0A8T2PDM2"/>
<protein>
    <submittedName>
        <fullName evidence="1">Uncharacterized protein</fullName>
    </submittedName>
</protein>
<keyword evidence="2" id="KW-1185">Reference proteome</keyword>
<evidence type="ECO:0000313" key="1">
    <source>
        <dbReference type="EMBL" id="KAG9350635.1"/>
    </source>
</evidence>
<proteinExistence type="predicted"/>
<evidence type="ECO:0000313" key="2">
    <source>
        <dbReference type="Proteomes" id="UP000824540"/>
    </source>
</evidence>
<name>A0A8T2PDM2_9TELE</name>
<dbReference type="Proteomes" id="UP000824540">
    <property type="component" value="Unassembled WGS sequence"/>
</dbReference>
<feature type="non-terminal residue" evidence="1">
    <location>
        <position position="54"/>
    </location>
</feature>
<sequence>MILQPYKGLDLNQDKRQYHLNTTSDMHMDMFNPPSFPEVDFSSLSLPRNGDFTQ</sequence>
<comment type="caution">
    <text evidence="1">The sequence shown here is derived from an EMBL/GenBank/DDBJ whole genome shotgun (WGS) entry which is preliminary data.</text>
</comment>
<organism evidence="1 2">
    <name type="scientific">Albula glossodonta</name>
    <name type="common">roundjaw bonefish</name>
    <dbReference type="NCBI Taxonomy" id="121402"/>
    <lineage>
        <taxon>Eukaryota</taxon>
        <taxon>Metazoa</taxon>
        <taxon>Chordata</taxon>
        <taxon>Craniata</taxon>
        <taxon>Vertebrata</taxon>
        <taxon>Euteleostomi</taxon>
        <taxon>Actinopterygii</taxon>
        <taxon>Neopterygii</taxon>
        <taxon>Teleostei</taxon>
        <taxon>Albuliformes</taxon>
        <taxon>Albulidae</taxon>
        <taxon>Albula</taxon>
    </lineage>
</organism>
<reference evidence="1" key="1">
    <citation type="thesis" date="2021" institute="BYU ScholarsArchive" country="Provo, UT, USA">
        <title>Applications of and Algorithms for Genome Assembly and Genomic Analyses with an Emphasis on Marine Teleosts.</title>
        <authorList>
            <person name="Pickett B.D."/>
        </authorList>
    </citation>
    <scope>NUCLEOTIDE SEQUENCE</scope>
    <source>
        <strain evidence="1">HI-2016</strain>
    </source>
</reference>
<dbReference type="EMBL" id="JAFBMS010000007">
    <property type="protein sequence ID" value="KAG9350635.1"/>
    <property type="molecule type" value="Genomic_DNA"/>
</dbReference>
<accession>A0A8T2PDM2</accession>